<dbReference type="Proteomes" id="UP001374535">
    <property type="component" value="Chromosome 9"/>
</dbReference>
<organism evidence="1 2">
    <name type="scientific">Vigna mungo</name>
    <name type="common">Black gram</name>
    <name type="synonym">Phaseolus mungo</name>
    <dbReference type="NCBI Taxonomy" id="3915"/>
    <lineage>
        <taxon>Eukaryota</taxon>
        <taxon>Viridiplantae</taxon>
        <taxon>Streptophyta</taxon>
        <taxon>Embryophyta</taxon>
        <taxon>Tracheophyta</taxon>
        <taxon>Spermatophyta</taxon>
        <taxon>Magnoliopsida</taxon>
        <taxon>eudicotyledons</taxon>
        <taxon>Gunneridae</taxon>
        <taxon>Pentapetalae</taxon>
        <taxon>rosids</taxon>
        <taxon>fabids</taxon>
        <taxon>Fabales</taxon>
        <taxon>Fabaceae</taxon>
        <taxon>Papilionoideae</taxon>
        <taxon>50 kb inversion clade</taxon>
        <taxon>NPAAA clade</taxon>
        <taxon>indigoferoid/millettioid clade</taxon>
        <taxon>Phaseoleae</taxon>
        <taxon>Vigna</taxon>
    </lineage>
</organism>
<proteinExistence type="predicted"/>
<sequence>TVCYSFSINQQNKIRSFQCHIIINSQSSNKIKSSKMNKLFPISESPSRTQMELGFSHSSIKSFKKENHMLRKMIKKIESAFPKQHEMQLCAPLLKLTAQLLLLRNKCQLVCI</sequence>
<dbReference type="AlphaFoldDB" id="A0AAQ3RLV1"/>
<name>A0AAQ3RLV1_VIGMU</name>
<keyword evidence="2" id="KW-1185">Reference proteome</keyword>
<reference evidence="1 2" key="1">
    <citation type="journal article" date="2023" name="Life. Sci Alliance">
        <title>Evolutionary insights into 3D genome organization and epigenetic landscape of Vigna mungo.</title>
        <authorList>
            <person name="Junaid A."/>
            <person name="Singh B."/>
            <person name="Bhatia S."/>
        </authorList>
    </citation>
    <scope>NUCLEOTIDE SEQUENCE [LARGE SCALE GENOMIC DNA]</scope>
    <source>
        <strain evidence="1">Urdbean</strain>
    </source>
</reference>
<evidence type="ECO:0000313" key="1">
    <source>
        <dbReference type="EMBL" id="WVY97318.1"/>
    </source>
</evidence>
<feature type="non-terminal residue" evidence="1">
    <location>
        <position position="1"/>
    </location>
</feature>
<evidence type="ECO:0000313" key="2">
    <source>
        <dbReference type="Proteomes" id="UP001374535"/>
    </source>
</evidence>
<dbReference type="EMBL" id="CP144692">
    <property type="protein sequence ID" value="WVY97318.1"/>
    <property type="molecule type" value="Genomic_DNA"/>
</dbReference>
<gene>
    <name evidence="1" type="ORF">V8G54_029469</name>
</gene>
<protein>
    <submittedName>
        <fullName evidence="1">Uncharacterized protein</fullName>
    </submittedName>
</protein>
<accession>A0AAQ3RLV1</accession>